<dbReference type="GO" id="GO:0009409">
    <property type="term" value="P:response to cold"/>
    <property type="evidence" value="ECO:0007669"/>
    <property type="project" value="TreeGrafter"/>
</dbReference>
<dbReference type="CDD" id="cd00268">
    <property type="entry name" value="DEADc"/>
    <property type="match status" value="1"/>
</dbReference>
<dbReference type="EMBL" id="PGVA01000081">
    <property type="protein sequence ID" value="PLR79688.1"/>
    <property type="molecule type" value="Genomic_DNA"/>
</dbReference>
<evidence type="ECO:0000313" key="9">
    <source>
        <dbReference type="Proteomes" id="UP000234951"/>
    </source>
</evidence>
<dbReference type="GO" id="GO:0016787">
    <property type="term" value="F:hydrolase activity"/>
    <property type="evidence" value="ECO:0007669"/>
    <property type="project" value="UniProtKB-KW"/>
</dbReference>
<protein>
    <submittedName>
        <fullName evidence="7">RNA helicase</fullName>
    </submittedName>
</protein>
<dbReference type="RefSeq" id="WP_101579473.1">
    <property type="nucleotide sequence ID" value="NZ_PGVA01000081.1"/>
</dbReference>
<dbReference type="SMART" id="SM00487">
    <property type="entry name" value="DEXDc"/>
    <property type="match status" value="1"/>
</dbReference>
<dbReference type="Proteomes" id="UP000234951">
    <property type="component" value="Unassembled WGS sequence"/>
</dbReference>
<keyword evidence="2" id="KW-0378">Hydrolase</keyword>
<dbReference type="InterPro" id="IPR001650">
    <property type="entry name" value="Helicase_C-like"/>
</dbReference>
<proteinExistence type="predicted"/>
<feature type="domain" description="Helicase ATP-binding" evidence="5">
    <location>
        <begin position="33"/>
        <end position="203"/>
    </location>
</feature>
<evidence type="ECO:0000259" key="6">
    <source>
        <dbReference type="PROSITE" id="PS51194"/>
    </source>
</evidence>
<organism evidence="7 9">
    <name type="scientific">Bacillus canaveralius</name>
    <dbReference type="NCBI Taxonomy" id="1403243"/>
    <lineage>
        <taxon>Bacteria</taxon>
        <taxon>Bacillati</taxon>
        <taxon>Bacillota</taxon>
        <taxon>Bacilli</taxon>
        <taxon>Bacillales</taxon>
        <taxon>Bacillaceae</taxon>
        <taxon>Bacillus</taxon>
    </lineage>
</organism>
<reference evidence="7 9" key="1">
    <citation type="submission" date="2017-11" db="EMBL/GenBank/DDBJ databases">
        <title>Comparitive Functional Genomics of Dry Heat Resistant strains isolated from the Viking Spacecraft.</title>
        <authorList>
            <person name="Seuylemezian A."/>
            <person name="Cooper K."/>
            <person name="Vaishampayan P."/>
        </authorList>
    </citation>
    <scope>NUCLEOTIDE SEQUENCE [LARGE SCALE GENOMIC DNA]</scope>
    <source>
        <strain evidence="7 9">M4.6</strain>
    </source>
</reference>
<sequence length="382" mass="42992">MSKPLIENLSPFIREVWNKSGFKNPTSIQEMSIPIALEGKDLIAESPTGTGKTLGYLLPVLQKIEVEKRNIQAVILASSQELVMQILAEIQKWAEGSGIRAASFIGGANAKRQLEKLKKSPHVIVGTPGRTLELIKQKKMKMHEVKTVVLDEADQLFVPEHENTVRQIIKSTLGDRQILLFSATLTKRTEEIAREIAREPEIIRITKDETIDASTVEHAYVITEQRDKINFIEKLSRISGIKGLVFVRDIGNLNVLAEKLKFKKVNAEVLHSDLGKMDRQAAIRNFRTGKSNLLLATDIAARGLDIQGITHVIHYDFPRDLNQYVHRSGRTGRFGASGTVLAIVTDREERDLKKFARELGISITEKVFFKSEIVDKQNRNRS</sequence>
<dbReference type="GO" id="GO:0005829">
    <property type="term" value="C:cytosol"/>
    <property type="evidence" value="ECO:0007669"/>
    <property type="project" value="TreeGrafter"/>
</dbReference>
<keyword evidence="4" id="KW-0067">ATP-binding</keyword>
<feature type="domain" description="Helicase C-terminal" evidence="6">
    <location>
        <begin position="215"/>
        <end position="382"/>
    </location>
</feature>
<dbReference type="CDD" id="cd18787">
    <property type="entry name" value="SF2_C_DEAD"/>
    <property type="match status" value="1"/>
</dbReference>
<keyword evidence="1" id="KW-0547">Nucleotide-binding</keyword>
<dbReference type="GO" id="GO:0003724">
    <property type="term" value="F:RNA helicase activity"/>
    <property type="evidence" value="ECO:0007669"/>
    <property type="project" value="TreeGrafter"/>
</dbReference>
<dbReference type="InterPro" id="IPR044742">
    <property type="entry name" value="DEAD/DEAH_RhlB"/>
</dbReference>
<name>A0A2N5GG02_9BACI</name>
<dbReference type="PANTHER" id="PTHR47963:SF7">
    <property type="entry name" value="ATP-DEPENDENT RNA HELICASE YFML-RELATED"/>
    <property type="match status" value="1"/>
</dbReference>
<evidence type="ECO:0000256" key="4">
    <source>
        <dbReference type="ARBA" id="ARBA00022840"/>
    </source>
</evidence>
<dbReference type="PROSITE" id="PS51192">
    <property type="entry name" value="HELICASE_ATP_BIND_1"/>
    <property type="match status" value="1"/>
</dbReference>
<keyword evidence="10" id="KW-1185">Reference proteome</keyword>
<dbReference type="Proteomes" id="UP000235114">
    <property type="component" value="Unassembled WGS sequence"/>
</dbReference>
<dbReference type="PANTHER" id="PTHR47963">
    <property type="entry name" value="DEAD-BOX ATP-DEPENDENT RNA HELICASE 47, MITOCHONDRIAL"/>
    <property type="match status" value="1"/>
</dbReference>
<evidence type="ECO:0000313" key="10">
    <source>
        <dbReference type="Proteomes" id="UP000235114"/>
    </source>
</evidence>
<dbReference type="PROSITE" id="PS51194">
    <property type="entry name" value="HELICASE_CTER"/>
    <property type="match status" value="1"/>
</dbReference>
<dbReference type="InterPro" id="IPR011545">
    <property type="entry name" value="DEAD/DEAH_box_helicase_dom"/>
</dbReference>
<dbReference type="OrthoDB" id="9805696at2"/>
<dbReference type="GO" id="GO:0005524">
    <property type="term" value="F:ATP binding"/>
    <property type="evidence" value="ECO:0007669"/>
    <property type="project" value="UniProtKB-KW"/>
</dbReference>
<evidence type="ECO:0000313" key="7">
    <source>
        <dbReference type="EMBL" id="PLR79688.1"/>
    </source>
</evidence>
<dbReference type="SUPFAM" id="SSF52540">
    <property type="entry name" value="P-loop containing nucleoside triphosphate hydrolases"/>
    <property type="match status" value="1"/>
</dbReference>
<evidence type="ECO:0000256" key="2">
    <source>
        <dbReference type="ARBA" id="ARBA00022801"/>
    </source>
</evidence>
<evidence type="ECO:0000313" key="8">
    <source>
        <dbReference type="EMBL" id="PLR91988.1"/>
    </source>
</evidence>
<evidence type="ECO:0000256" key="1">
    <source>
        <dbReference type="ARBA" id="ARBA00022741"/>
    </source>
</evidence>
<dbReference type="GO" id="GO:0033592">
    <property type="term" value="F:RNA strand annealing activity"/>
    <property type="evidence" value="ECO:0007669"/>
    <property type="project" value="TreeGrafter"/>
</dbReference>
<dbReference type="EMBL" id="PGVD01000059">
    <property type="protein sequence ID" value="PLR91988.1"/>
    <property type="molecule type" value="Genomic_DNA"/>
</dbReference>
<keyword evidence="3 7" id="KW-0347">Helicase</keyword>
<dbReference type="AlphaFoldDB" id="A0A2N5GG02"/>
<dbReference type="Pfam" id="PF00271">
    <property type="entry name" value="Helicase_C"/>
    <property type="match status" value="1"/>
</dbReference>
<dbReference type="GO" id="GO:0005840">
    <property type="term" value="C:ribosome"/>
    <property type="evidence" value="ECO:0007669"/>
    <property type="project" value="TreeGrafter"/>
</dbReference>
<evidence type="ECO:0000259" key="5">
    <source>
        <dbReference type="PROSITE" id="PS51192"/>
    </source>
</evidence>
<gene>
    <name evidence="7" type="ORF">CU635_21795</name>
    <name evidence="8" type="ORF">CVD25_18920</name>
</gene>
<accession>A0A2N5GG02</accession>
<dbReference type="InterPro" id="IPR014001">
    <property type="entry name" value="Helicase_ATP-bd"/>
</dbReference>
<comment type="caution">
    <text evidence="7">The sequence shown here is derived from an EMBL/GenBank/DDBJ whole genome shotgun (WGS) entry which is preliminary data.</text>
</comment>
<dbReference type="SMART" id="SM00490">
    <property type="entry name" value="HELICc"/>
    <property type="match status" value="1"/>
</dbReference>
<dbReference type="InterPro" id="IPR027417">
    <property type="entry name" value="P-loop_NTPase"/>
</dbReference>
<evidence type="ECO:0000256" key="3">
    <source>
        <dbReference type="ARBA" id="ARBA00022806"/>
    </source>
</evidence>
<dbReference type="Gene3D" id="3.40.50.300">
    <property type="entry name" value="P-loop containing nucleotide triphosphate hydrolases"/>
    <property type="match status" value="2"/>
</dbReference>
<dbReference type="InterPro" id="IPR050547">
    <property type="entry name" value="DEAD_box_RNA_helicases"/>
</dbReference>
<reference evidence="8 10" key="2">
    <citation type="submission" date="2017-12" db="EMBL/GenBank/DDBJ databases">
        <title>Comparative Functional Genomics of Dry Heat Resistant strains isolated from the Viking Spacecraft.</title>
        <authorList>
            <person name="Seuylemezian A."/>
            <person name="Cooper K."/>
            <person name="Vaishampayan P."/>
        </authorList>
    </citation>
    <scope>NUCLEOTIDE SEQUENCE [LARGE SCALE GENOMIC DNA]</scope>
    <source>
        <strain evidence="8 10">ATCC 29669</strain>
    </source>
</reference>
<dbReference type="Pfam" id="PF00270">
    <property type="entry name" value="DEAD"/>
    <property type="match status" value="1"/>
</dbReference>